<feature type="domain" description="Ig-like" evidence="2">
    <location>
        <begin position="238"/>
        <end position="330"/>
    </location>
</feature>
<dbReference type="InterPro" id="IPR007110">
    <property type="entry name" value="Ig-like_dom"/>
</dbReference>
<protein>
    <submittedName>
        <fullName evidence="3">Chitobiase/beta-hexosaminidase C-terminal domain-containing protein</fullName>
    </submittedName>
</protein>
<name>A0ABT3FPJ1_9BACT</name>
<comment type="caution">
    <text evidence="3">The sequence shown here is derived from an EMBL/GenBank/DDBJ whole genome shotgun (WGS) entry which is preliminary data.</text>
</comment>
<dbReference type="SUPFAM" id="SSF49899">
    <property type="entry name" value="Concanavalin A-like lectins/glucanases"/>
    <property type="match status" value="1"/>
</dbReference>
<dbReference type="PROSITE" id="PS50835">
    <property type="entry name" value="IG_LIKE"/>
    <property type="match status" value="1"/>
</dbReference>
<dbReference type="Proteomes" id="UP001207930">
    <property type="component" value="Unassembled WGS sequence"/>
</dbReference>
<feature type="signal peptide" evidence="1">
    <location>
        <begin position="1"/>
        <end position="22"/>
    </location>
</feature>
<keyword evidence="1" id="KW-0732">Signal</keyword>
<evidence type="ECO:0000259" key="2">
    <source>
        <dbReference type="PROSITE" id="PS50835"/>
    </source>
</evidence>
<reference evidence="3 4" key="1">
    <citation type="submission" date="2022-10" db="EMBL/GenBank/DDBJ databases">
        <title>Luteolibacter flavescens strain MCCC 1K03193, whole genome shotgun sequencing project.</title>
        <authorList>
            <person name="Zhao G."/>
            <person name="Shen L."/>
        </authorList>
    </citation>
    <scope>NUCLEOTIDE SEQUENCE [LARGE SCALE GENOMIC DNA]</scope>
    <source>
        <strain evidence="3 4">MCCC 1K03193</strain>
    </source>
</reference>
<evidence type="ECO:0000313" key="3">
    <source>
        <dbReference type="EMBL" id="MCW1885488.1"/>
    </source>
</evidence>
<dbReference type="PANTHER" id="PTHR11319">
    <property type="entry name" value="G PROTEIN-COUPLED RECEPTOR-RELATED"/>
    <property type="match status" value="1"/>
</dbReference>
<gene>
    <name evidence="3" type="ORF">OKA04_12180</name>
</gene>
<feature type="chain" id="PRO_5045170720" evidence="1">
    <location>
        <begin position="23"/>
        <end position="1348"/>
    </location>
</feature>
<dbReference type="EMBL" id="JAPDDS010000006">
    <property type="protein sequence ID" value="MCW1885488.1"/>
    <property type="molecule type" value="Genomic_DNA"/>
</dbReference>
<dbReference type="InterPro" id="IPR036179">
    <property type="entry name" value="Ig-like_dom_sf"/>
</dbReference>
<dbReference type="PANTHER" id="PTHR11319:SF35">
    <property type="entry name" value="OUTER MEMBRANE PROTEIN PMPC-RELATED"/>
    <property type="match status" value="1"/>
</dbReference>
<dbReference type="InterPro" id="IPR011050">
    <property type="entry name" value="Pectin_lyase_fold/virulence"/>
</dbReference>
<dbReference type="InterPro" id="IPR059177">
    <property type="entry name" value="GH29D-like_dom"/>
</dbReference>
<keyword evidence="4" id="KW-1185">Reference proteome</keyword>
<dbReference type="SUPFAM" id="SSF51126">
    <property type="entry name" value="Pectin lyase-like"/>
    <property type="match status" value="1"/>
</dbReference>
<organism evidence="3 4">
    <name type="scientific">Luteolibacter flavescens</name>
    <dbReference type="NCBI Taxonomy" id="1859460"/>
    <lineage>
        <taxon>Bacteria</taxon>
        <taxon>Pseudomonadati</taxon>
        <taxon>Verrucomicrobiota</taxon>
        <taxon>Verrucomicrobiia</taxon>
        <taxon>Verrucomicrobiales</taxon>
        <taxon>Verrucomicrobiaceae</taxon>
        <taxon>Luteolibacter</taxon>
    </lineage>
</organism>
<evidence type="ECO:0000256" key="1">
    <source>
        <dbReference type="SAM" id="SignalP"/>
    </source>
</evidence>
<dbReference type="NCBIfam" id="NF041518">
    <property type="entry name" value="choice_anch_Q"/>
    <property type="match status" value="1"/>
</dbReference>
<sequence length="1348" mass="139023">MKIPLLFSLLVALVISSARLGAQDITATVAPNLPGRDNSVDITNTSGQLLHFYTDPSPSVARMASVTGVAAVAVWPSLGTFAPDPSKASNRIHPGKALRVYPKTLPAGSVITIPFSYGPAEGPTHHVRVTVLQSAQVTDIVQLDPTPTTAASVRWKVSFDEPIAGVTAQNFAFSEPTFPATITSVVPTTPGSNLHWTVTAATNSGVGWLGLNWAGHRTESPSVLNTFTGFHYEFQNSPFFTKHPANTYVNLPGTTTLTVTAVLRDDPREMSYQWYKGSRHAFQSATLIPGATGTSYTPPVMTAPGSASYFCRASVFSPFTYTDSNDAVVTGIAPAEIYEQDGMFDGSAFKGYRRTYTIGARGTDLVYNWYEGVAPDTSKHVGTTTTGSFETAPLMKNTSFWVRVSNAGPTVADSRTAWVRVIDKYDPLVATLSTPVGTIFPRPEVLTVRDSDGVALGNNHSVSFTIESEAGGASARFPFDAPRGIGTSNASGRIIAPEFTANNVAGTFRLIASNAAVSTSFTCINLPTFNAAATAGLTRKVTDASFDLLAASGPQTTGGSFSGPGVSGSNFNPAAAGVGTHEVTYTVNGAAAKFTVKVTEAPRLVVDLATDTTDNLDNKTSLREAVAHARTLAGAQTITFAPALAGQTVTLTDGWTSGYDTALVAVGTLTIDGGSGAPVTLALNAPGASRRLFLVETNAFLTLKNLVLTGGEISATDSGGVAWNIGRLDLHRVRLTGNRAKNGGAICNLSTLNATECTFDQNTALDEGGGIFSLNAATTLQNCTITGNTAKRGGGYHHSNGSATVQHATIAHNTATEQGGGLNLWASGLTAVNTIVAGNTAPAGADVHGPALAGASSNNLLNLSATNAGILAASNSNGGGMPTVALAFGSPAVDAAVVIAGITTDQRGIARPQGALPDIGAYERVPEPAATPAFTEAGGAFDGSATVTLATASPAAVIRYTLDGTTPTATHGSIYTQAFALAETATVRAVAYGPGYAPSTTASAFFVIRDGLASWRSQMGLASDGSQDEGNPSGDGVSNLLKFAFNLASQPADLGKPNASVLAADGSAGLPRMELDEEGRLTLTFVRRKAASRPGITYAVEASSDLVTWTKLGFAAASVTSLDAAWERVTVTDSTGGTRRFGRVKVLTLPSYVNDFSSGPGAASLRGHAIWTSQGIQLTDETGGGQQGAVVLDGPVTGSGMSGFTARFTLNLGPAGHVNPADGVAFSVGDLGTGTWREDGPGTARNLTISFDTYNNGGDGSIGVRIFRDGTAVAHNPTNPFTNGVTVPVEVRYDATAGVSVVFNGVTLFTDVALPGFTLPEDGRFGFSARTGGSTERAVVDDVVIFPH</sequence>
<dbReference type="InterPro" id="IPR013320">
    <property type="entry name" value="ConA-like_dom_sf"/>
</dbReference>
<evidence type="ECO:0000313" key="4">
    <source>
        <dbReference type="Proteomes" id="UP001207930"/>
    </source>
</evidence>
<accession>A0ABT3FPJ1</accession>
<dbReference type="SUPFAM" id="SSF48726">
    <property type="entry name" value="Immunoglobulin"/>
    <property type="match status" value="1"/>
</dbReference>
<proteinExistence type="predicted"/>
<dbReference type="Gene3D" id="2.60.40.2700">
    <property type="match status" value="1"/>
</dbReference>
<dbReference type="Gene3D" id="2.60.120.200">
    <property type="match status" value="1"/>
</dbReference>
<dbReference type="InterPro" id="IPR059226">
    <property type="entry name" value="Choice_anch_Q_dom"/>
</dbReference>
<dbReference type="Pfam" id="PF13290">
    <property type="entry name" value="CHB_HEX_C_1"/>
    <property type="match status" value="1"/>
</dbReference>